<gene>
    <name evidence="2" type="ORF">A9Q02_21340</name>
</gene>
<dbReference type="Gene3D" id="1.10.260.40">
    <property type="entry name" value="lambda repressor-like DNA-binding domains"/>
    <property type="match status" value="1"/>
</dbReference>
<accession>A0A2H3KR57</accession>
<dbReference type="CDD" id="cd00093">
    <property type="entry name" value="HTH_XRE"/>
    <property type="match status" value="1"/>
</dbReference>
<evidence type="ECO:0000313" key="3">
    <source>
        <dbReference type="Proteomes" id="UP000220922"/>
    </source>
</evidence>
<comment type="caution">
    <text evidence="2">The sequence shown here is derived from an EMBL/GenBank/DDBJ whole genome shotgun (WGS) entry which is preliminary data.</text>
</comment>
<dbReference type="EMBL" id="LYXE01000019">
    <property type="protein sequence ID" value="PDW00976.1"/>
    <property type="molecule type" value="Genomic_DNA"/>
</dbReference>
<name>A0A2H3KR57_9CHLR</name>
<reference evidence="2 3" key="1">
    <citation type="submission" date="2016-05" db="EMBL/GenBank/DDBJ databases">
        <authorList>
            <person name="Lavstsen T."/>
            <person name="Jespersen J.S."/>
        </authorList>
    </citation>
    <scope>NUCLEOTIDE SEQUENCE [LARGE SCALE GENOMIC DNA]</scope>
    <source>
        <strain evidence="2 3">B7-9</strain>
    </source>
</reference>
<sequence length="89" mass="10198">MREVHMLAQIVITSDLRYFLTQYNAKRIRQGDKPLTLRQVARETGIALSTLTGLTTNRAQGIQFETLSTLCSYFNCLPSDILRYTPDEE</sequence>
<evidence type="ECO:0000259" key="1">
    <source>
        <dbReference type="PROSITE" id="PS50943"/>
    </source>
</evidence>
<evidence type="ECO:0000313" key="2">
    <source>
        <dbReference type="EMBL" id="PDW00976.1"/>
    </source>
</evidence>
<dbReference type="PANTHER" id="PTHR37301">
    <property type="entry name" value="DNA-BINDING PROTEIN-RELATED"/>
    <property type="match status" value="1"/>
</dbReference>
<keyword evidence="3" id="KW-1185">Reference proteome</keyword>
<organism evidence="2 3">
    <name type="scientific">Candidatus Chloroploca asiatica</name>
    <dbReference type="NCBI Taxonomy" id="1506545"/>
    <lineage>
        <taxon>Bacteria</taxon>
        <taxon>Bacillati</taxon>
        <taxon>Chloroflexota</taxon>
        <taxon>Chloroflexia</taxon>
        <taxon>Chloroflexales</taxon>
        <taxon>Chloroflexineae</taxon>
        <taxon>Oscillochloridaceae</taxon>
        <taxon>Candidatus Chloroploca</taxon>
    </lineage>
</organism>
<proteinExistence type="predicted"/>
<dbReference type="PANTHER" id="PTHR37301:SF1">
    <property type="entry name" value="DNA-BINDING PROTEIN"/>
    <property type="match status" value="1"/>
</dbReference>
<protein>
    <recommendedName>
        <fullName evidence="1">HTH cro/C1-type domain-containing protein</fullName>
    </recommendedName>
</protein>
<dbReference type="Proteomes" id="UP000220922">
    <property type="component" value="Unassembled WGS sequence"/>
</dbReference>
<dbReference type="AlphaFoldDB" id="A0A2H3KR57"/>
<dbReference type="Pfam" id="PF13443">
    <property type="entry name" value="HTH_26"/>
    <property type="match status" value="1"/>
</dbReference>
<dbReference type="SUPFAM" id="SSF47413">
    <property type="entry name" value="lambda repressor-like DNA-binding domains"/>
    <property type="match status" value="1"/>
</dbReference>
<dbReference type="PROSITE" id="PS50943">
    <property type="entry name" value="HTH_CROC1"/>
    <property type="match status" value="1"/>
</dbReference>
<dbReference type="GO" id="GO:0003677">
    <property type="term" value="F:DNA binding"/>
    <property type="evidence" value="ECO:0007669"/>
    <property type="project" value="InterPro"/>
</dbReference>
<feature type="domain" description="HTH cro/C1-type" evidence="1">
    <location>
        <begin position="35"/>
        <end position="81"/>
    </location>
</feature>
<dbReference type="InterPro" id="IPR010982">
    <property type="entry name" value="Lambda_DNA-bd_dom_sf"/>
</dbReference>
<dbReference type="InterPro" id="IPR001387">
    <property type="entry name" value="Cro/C1-type_HTH"/>
</dbReference>